<organism evidence="2 3">
    <name type="scientific">Halogeometricum pallidum JCM 14848</name>
    <dbReference type="NCBI Taxonomy" id="1227487"/>
    <lineage>
        <taxon>Archaea</taxon>
        <taxon>Methanobacteriati</taxon>
        <taxon>Methanobacteriota</taxon>
        <taxon>Stenosarchaea group</taxon>
        <taxon>Halobacteria</taxon>
        <taxon>Halobacteriales</taxon>
        <taxon>Haloferacaceae</taxon>
        <taxon>Halogeometricum</taxon>
    </lineage>
</organism>
<proteinExistence type="predicted"/>
<gene>
    <name evidence="2" type="ORF">C474_01327</name>
</gene>
<feature type="region of interest" description="Disordered" evidence="1">
    <location>
        <begin position="1"/>
        <end position="23"/>
    </location>
</feature>
<accession>M0DHM7</accession>
<reference evidence="2 3" key="1">
    <citation type="journal article" date="2014" name="PLoS Genet.">
        <title>Phylogenetically driven sequencing of extremely halophilic archaea reveals strategies for static and dynamic osmo-response.</title>
        <authorList>
            <person name="Becker E.A."/>
            <person name="Seitzer P.M."/>
            <person name="Tritt A."/>
            <person name="Larsen D."/>
            <person name="Krusor M."/>
            <person name="Yao A.I."/>
            <person name="Wu D."/>
            <person name="Madern D."/>
            <person name="Eisen J.A."/>
            <person name="Darling A.E."/>
            <person name="Facciotti M.T."/>
        </authorList>
    </citation>
    <scope>NUCLEOTIDE SEQUENCE [LARGE SCALE GENOMIC DNA]</scope>
    <source>
        <strain evidence="2 3">JCM 14848</strain>
    </source>
</reference>
<evidence type="ECO:0000256" key="1">
    <source>
        <dbReference type="SAM" id="MobiDB-lite"/>
    </source>
</evidence>
<dbReference type="EMBL" id="AOIV01000003">
    <property type="protein sequence ID" value="ELZ34960.1"/>
    <property type="molecule type" value="Genomic_DNA"/>
</dbReference>
<sequence length="66" mass="6972">MPREGADGRTAPFGRGPRSVVSNRPVRARVTTNGGIIGGERRVFECSADGARRDGRSVLSTEAVCV</sequence>
<comment type="caution">
    <text evidence="2">The sequence shown here is derived from an EMBL/GenBank/DDBJ whole genome shotgun (WGS) entry which is preliminary data.</text>
</comment>
<dbReference type="InParanoid" id="M0DHM7"/>
<evidence type="ECO:0000313" key="3">
    <source>
        <dbReference type="Proteomes" id="UP000011513"/>
    </source>
</evidence>
<evidence type="ECO:0000313" key="2">
    <source>
        <dbReference type="EMBL" id="ELZ34960.1"/>
    </source>
</evidence>
<dbReference type="Proteomes" id="UP000011513">
    <property type="component" value="Unassembled WGS sequence"/>
</dbReference>
<dbReference type="AlphaFoldDB" id="M0DHM7"/>
<protein>
    <submittedName>
        <fullName evidence="2">Uncharacterized protein</fullName>
    </submittedName>
</protein>
<keyword evidence="3" id="KW-1185">Reference proteome</keyword>
<name>M0DHM7_HALPD</name>